<feature type="domain" description="Asparagine synthetase" evidence="1">
    <location>
        <begin position="158"/>
        <end position="503"/>
    </location>
</feature>
<dbReference type="Proteomes" id="UP000720508">
    <property type="component" value="Unassembled WGS sequence"/>
</dbReference>
<accession>A0ABS6C9K7</accession>
<sequence length="523" mass="56013">SAHLVRTAKGRSARMAVLGPCSAADEELAHAVDAPDFARAVGDWAGSYIAVRLTEHRAVEVVTDTAGACPLYTVTTPDGVVWASSSRALSALVGGRADDDWLASYLWDTKAPVPGRSAWANVTPVLAGHRLTLGADAVRSSAWWSPVTRQPDEALPAIRRAVTEGVRVRVRDTPSSTDLGGMDSTTLAVIAARCRPLTGVTAHPSGITEGGDLQYARALDVPGLTCIEFPLEEHHLPFSAADTPLAAVDEPPPSNAVWAMLSAQLHITAATGAVRHLTGDGGDDLFLPSPRHLVDLARSRRWLRLSADALAWARLRRQNPRPLITAALRRDMQGVARPWLVRPAWLPSSVPPPMWQPEDADSALITSVRHAARTAHADAQLADALGVELHNPYFDGAVLDAVVSVPADLRFSVHRYKPLLADSCGDLLPVLHRRRTTKGVFTADFHRGMRANLRRVLDLADGRLAARGLVDPAPLRATVHAAALGAETIWATLLPTLAAEAWLDSIERAPAIPWQNPTPAGAR</sequence>
<gene>
    <name evidence="2" type="ORF">KN815_05560</name>
</gene>
<evidence type="ECO:0000313" key="2">
    <source>
        <dbReference type="EMBL" id="MBU3863573.1"/>
    </source>
</evidence>
<dbReference type="Pfam" id="PF00733">
    <property type="entry name" value="Asn_synthase"/>
    <property type="match status" value="1"/>
</dbReference>
<comment type="caution">
    <text evidence="2">The sequence shown here is derived from an EMBL/GenBank/DDBJ whole genome shotgun (WGS) entry which is preliminary data.</text>
</comment>
<feature type="non-terminal residue" evidence="2">
    <location>
        <position position="1"/>
    </location>
</feature>
<reference evidence="2 3" key="1">
    <citation type="submission" date="2021-06" db="EMBL/GenBank/DDBJ databases">
        <authorList>
            <person name="Pan X."/>
        </authorList>
    </citation>
    <scope>NUCLEOTIDE SEQUENCE [LARGE SCALE GENOMIC DNA]</scope>
    <source>
        <strain evidence="2 3">4503</strain>
    </source>
</reference>
<name>A0ABS6C9K7_9ACTN</name>
<dbReference type="NCBIfam" id="NF033561">
    <property type="entry name" value="macrolact_Ik_Al"/>
    <property type="match status" value="1"/>
</dbReference>
<protein>
    <submittedName>
        <fullName evidence="2">Albusnodin/ikarugamycin family macrolactam cyclase</fullName>
    </submittedName>
</protein>
<organism evidence="2 3">
    <name type="scientific">Streptomyces niphimycinicus</name>
    <dbReference type="NCBI Taxonomy" id="2842201"/>
    <lineage>
        <taxon>Bacteria</taxon>
        <taxon>Bacillati</taxon>
        <taxon>Actinomycetota</taxon>
        <taxon>Actinomycetes</taxon>
        <taxon>Kitasatosporales</taxon>
        <taxon>Streptomycetaceae</taxon>
        <taxon>Streptomyces</taxon>
    </lineage>
</organism>
<dbReference type="EMBL" id="JAHLEM010000043">
    <property type="protein sequence ID" value="MBU3863573.1"/>
    <property type="molecule type" value="Genomic_DNA"/>
</dbReference>
<dbReference type="RefSeq" id="WP_216340620.1">
    <property type="nucleotide sequence ID" value="NZ_JAHLEM010000043.1"/>
</dbReference>
<evidence type="ECO:0000313" key="3">
    <source>
        <dbReference type="Proteomes" id="UP000720508"/>
    </source>
</evidence>
<dbReference type="InterPro" id="IPR001962">
    <property type="entry name" value="Asn_synthase"/>
</dbReference>
<evidence type="ECO:0000259" key="1">
    <source>
        <dbReference type="Pfam" id="PF00733"/>
    </source>
</evidence>
<proteinExistence type="predicted"/>
<keyword evidence="3" id="KW-1185">Reference proteome</keyword>